<comment type="caution">
    <text evidence="1">The sequence shown here is derived from an EMBL/GenBank/DDBJ whole genome shotgun (WGS) entry which is preliminary data.</text>
</comment>
<evidence type="ECO:0000313" key="1">
    <source>
        <dbReference type="EMBL" id="KKM05251.1"/>
    </source>
</evidence>
<accession>A0A0F9JHN9</accession>
<organism evidence="1">
    <name type="scientific">marine sediment metagenome</name>
    <dbReference type="NCBI Taxonomy" id="412755"/>
    <lineage>
        <taxon>unclassified sequences</taxon>
        <taxon>metagenomes</taxon>
        <taxon>ecological metagenomes</taxon>
    </lineage>
</organism>
<name>A0A0F9JHN9_9ZZZZ</name>
<dbReference type="AlphaFoldDB" id="A0A0F9JHN9"/>
<sequence length="55" mass="6220">MDIKAIQEIWVEDRKYLAGDIVIGLEGKELKKAKDDGKVVEVKTKKVKHGNRKNG</sequence>
<proteinExistence type="predicted"/>
<dbReference type="EMBL" id="LAZR01016264">
    <property type="protein sequence ID" value="KKM05251.1"/>
    <property type="molecule type" value="Genomic_DNA"/>
</dbReference>
<reference evidence="1" key="1">
    <citation type="journal article" date="2015" name="Nature">
        <title>Complex archaea that bridge the gap between prokaryotes and eukaryotes.</title>
        <authorList>
            <person name="Spang A."/>
            <person name="Saw J.H."/>
            <person name="Jorgensen S.L."/>
            <person name="Zaremba-Niedzwiedzka K."/>
            <person name="Martijn J."/>
            <person name="Lind A.E."/>
            <person name="van Eijk R."/>
            <person name="Schleper C."/>
            <person name="Guy L."/>
            <person name="Ettema T.J."/>
        </authorList>
    </citation>
    <scope>NUCLEOTIDE SEQUENCE</scope>
</reference>
<protein>
    <submittedName>
        <fullName evidence="1">Uncharacterized protein</fullName>
    </submittedName>
</protein>
<gene>
    <name evidence="1" type="ORF">LCGC14_1756050</name>
</gene>